<evidence type="ECO:0000313" key="17">
    <source>
        <dbReference type="EMBL" id="ORE88682.1"/>
    </source>
</evidence>
<dbReference type="SUPFAM" id="SSF50998">
    <property type="entry name" value="Quinoprotein alcohol dehydrogenase-like"/>
    <property type="match status" value="1"/>
</dbReference>
<feature type="chain" id="PRO_5012643649" evidence="15">
    <location>
        <begin position="18"/>
        <end position="707"/>
    </location>
</feature>
<dbReference type="Pfam" id="PF13442">
    <property type="entry name" value="Cytochrome_CBB3"/>
    <property type="match status" value="1"/>
</dbReference>
<comment type="cofactor">
    <cofactor evidence="11">
        <name>heme c</name>
        <dbReference type="ChEBI" id="CHEBI:61717"/>
    </cofactor>
    <text evidence="11">Binds 1 heme c group per subunit.</text>
</comment>
<proteinExistence type="inferred from homology"/>
<evidence type="ECO:0000256" key="8">
    <source>
        <dbReference type="ARBA" id="ARBA00023004"/>
    </source>
</evidence>
<dbReference type="PROSITE" id="PS00364">
    <property type="entry name" value="BACTERIAL_PQQ_2"/>
    <property type="match status" value="1"/>
</dbReference>
<feature type="binding site" evidence="11">
    <location>
        <begin position="419"/>
        <end position="420"/>
    </location>
    <ligand>
        <name>pyrroloquinoline quinone</name>
        <dbReference type="ChEBI" id="CHEBI:58442"/>
    </ligand>
</feature>
<dbReference type="PANTHER" id="PTHR32303">
    <property type="entry name" value="QUINOPROTEIN ALCOHOL DEHYDROGENASE (CYTOCHROME C)"/>
    <property type="match status" value="1"/>
</dbReference>
<evidence type="ECO:0000256" key="4">
    <source>
        <dbReference type="ARBA" id="ARBA00022729"/>
    </source>
</evidence>
<organism evidence="17 18">
    <name type="scientific">Oceanococcus atlanticus</name>
    <dbReference type="NCBI Taxonomy" id="1317117"/>
    <lineage>
        <taxon>Bacteria</taxon>
        <taxon>Pseudomonadati</taxon>
        <taxon>Pseudomonadota</taxon>
        <taxon>Gammaproteobacteria</taxon>
        <taxon>Chromatiales</taxon>
        <taxon>Oceanococcaceae</taxon>
        <taxon>Oceanococcus</taxon>
    </lineage>
</organism>
<keyword evidence="4 15" id="KW-0732">Signal</keyword>
<keyword evidence="9 13" id="KW-1015">Disulfide bond</keyword>
<evidence type="ECO:0000256" key="10">
    <source>
        <dbReference type="PIRSR" id="PIRSR617512-1"/>
    </source>
</evidence>
<feature type="binding site" evidence="12">
    <location>
        <position position="332"/>
    </location>
    <ligand>
        <name>Ca(2+)</name>
        <dbReference type="ChEBI" id="CHEBI:29108"/>
    </ligand>
</feature>
<dbReference type="GO" id="GO:0070968">
    <property type="term" value="F:pyrroloquinoline quinone binding"/>
    <property type="evidence" value="ECO:0007669"/>
    <property type="project" value="UniProtKB-ARBA"/>
</dbReference>
<dbReference type="GO" id="GO:0030288">
    <property type="term" value="C:outer membrane-bounded periplasmic space"/>
    <property type="evidence" value="ECO:0007669"/>
    <property type="project" value="InterPro"/>
</dbReference>
<keyword evidence="2 11" id="KW-0349">Heme</keyword>
<evidence type="ECO:0000256" key="5">
    <source>
        <dbReference type="ARBA" id="ARBA00022837"/>
    </source>
</evidence>
<feature type="disulfide bond" evidence="13">
    <location>
        <begin position="142"/>
        <end position="143"/>
    </location>
</feature>
<feature type="binding site" description="covalent" evidence="11">
    <location>
        <position position="636"/>
    </location>
    <ligand>
        <name>heme c</name>
        <dbReference type="ChEBI" id="CHEBI:61717"/>
    </ligand>
</feature>
<dbReference type="InterPro" id="IPR018391">
    <property type="entry name" value="PQQ_b-propeller_rpt"/>
</dbReference>
<feature type="domain" description="Cytochrome c" evidence="16">
    <location>
        <begin position="620"/>
        <end position="697"/>
    </location>
</feature>
<dbReference type="InterPro" id="IPR002372">
    <property type="entry name" value="PQQ_rpt_dom"/>
</dbReference>
<keyword evidence="7" id="KW-0560">Oxidoreductase</keyword>
<comment type="caution">
    <text evidence="17">The sequence shown here is derived from an EMBL/GenBank/DDBJ whole genome shotgun (WGS) entry which is preliminary data.</text>
</comment>
<evidence type="ECO:0000256" key="6">
    <source>
        <dbReference type="ARBA" id="ARBA00022891"/>
    </source>
</evidence>
<dbReference type="GO" id="GO:0016020">
    <property type="term" value="C:membrane"/>
    <property type="evidence" value="ECO:0007669"/>
    <property type="project" value="InterPro"/>
</dbReference>
<dbReference type="GO" id="GO:0016614">
    <property type="term" value="F:oxidoreductase activity, acting on CH-OH group of donors"/>
    <property type="evidence" value="ECO:0007669"/>
    <property type="project" value="InterPro"/>
</dbReference>
<feature type="compositionally biased region" description="Low complexity" evidence="14">
    <location>
        <begin position="22"/>
        <end position="39"/>
    </location>
</feature>
<keyword evidence="6 11" id="KW-0634">PQQ</keyword>
<dbReference type="SMART" id="SM00564">
    <property type="entry name" value="PQQ"/>
    <property type="match status" value="4"/>
</dbReference>
<dbReference type="GO" id="GO:0020037">
    <property type="term" value="F:heme binding"/>
    <property type="evidence" value="ECO:0007669"/>
    <property type="project" value="InterPro"/>
</dbReference>
<reference evidence="17 18" key="1">
    <citation type="submission" date="2013-04" db="EMBL/GenBank/DDBJ databases">
        <title>Oceanococcus atlanticus 22II-S10r2 Genome Sequencing.</title>
        <authorList>
            <person name="Lai Q."/>
            <person name="Li G."/>
            <person name="Shao Z."/>
        </authorList>
    </citation>
    <scope>NUCLEOTIDE SEQUENCE [LARGE SCALE GENOMIC DNA]</scope>
    <source>
        <strain evidence="17 18">22II-S10r2</strain>
    </source>
</reference>
<feature type="binding site" evidence="11">
    <location>
        <position position="192"/>
    </location>
    <ligand>
        <name>pyrroloquinoline quinone</name>
        <dbReference type="ChEBI" id="CHEBI:58442"/>
    </ligand>
</feature>
<dbReference type="InterPro" id="IPR017512">
    <property type="entry name" value="PQQ_MeOH/EtOH_DH"/>
</dbReference>
<evidence type="ECO:0000256" key="3">
    <source>
        <dbReference type="ARBA" id="ARBA00022723"/>
    </source>
</evidence>
<feature type="binding site" evidence="11">
    <location>
        <position position="267"/>
    </location>
    <ligand>
        <name>pyrroloquinoline quinone</name>
        <dbReference type="ChEBI" id="CHEBI:58442"/>
    </ligand>
</feature>
<feature type="active site" description="Proton acceptor" evidence="10">
    <location>
        <position position="332"/>
    </location>
</feature>
<dbReference type="InterPro" id="IPR009056">
    <property type="entry name" value="Cyt_c-like_dom"/>
</dbReference>
<keyword evidence="8 12" id="KW-0408">Iron</keyword>
<keyword evidence="18" id="KW-1185">Reference proteome</keyword>
<feature type="binding site" description="covalent" evidence="11">
    <location>
        <position position="633"/>
    </location>
    <ligand>
        <name>heme c</name>
        <dbReference type="ChEBI" id="CHEBI:61717"/>
    </ligand>
</feature>
<gene>
    <name evidence="17" type="ORF">ATO7_02365</name>
</gene>
<dbReference type="AlphaFoldDB" id="A0A1Y1SG92"/>
<keyword evidence="3 12" id="KW-0479">Metal-binding</keyword>
<evidence type="ECO:0000256" key="7">
    <source>
        <dbReference type="ARBA" id="ARBA00023002"/>
    </source>
</evidence>
<keyword evidence="5 12" id="KW-0106">Calcium</keyword>
<evidence type="ECO:0000313" key="18">
    <source>
        <dbReference type="Proteomes" id="UP000192342"/>
    </source>
</evidence>
<dbReference type="EMBL" id="AQQV01000001">
    <property type="protein sequence ID" value="ORE88682.1"/>
    <property type="molecule type" value="Genomic_DNA"/>
</dbReference>
<evidence type="ECO:0000256" key="2">
    <source>
        <dbReference type="ARBA" id="ARBA00022617"/>
    </source>
</evidence>
<evidence type="ECO:0000256" key="1">
    <source>
        <dbReference type="ARBA" id="ARBA00008156"/>
    </source>
</evidence>
<dbReference type="Proteomes" id="UP000192342">
    <property type="component" value="Unassembled WGS sequence"/>
</dbReference>
<feature type="binding site" evidence="11">
    <location>
        <position position="96"/>
    </location>
    <ligand>
        <name>pyrroloquinoline quinone</name>
        <dbReference type="ChEBI" id="CHEBI:58442"/>
    </ligand>
</feature>
<feature type="binding site" evidence="12">
    <location>
        <position position="210"/>
    </location>
    <ligand>
        <name>Ca(2+)</name>
        <dbReference type="ChEBI" id="CHEBI:29108"/>
    </ligand>
</feature>
<evidence type="ECO:0000256" key="11">
    <source>
        <dbReference type="PIRSR" id="PIRSR617512-2"/>
    </source>
</evidence>
<evidence type="ECO:0000256" key="12">
    <source>
        <dbReference type="PIRSR" id="PIRSR617512-3"/>
    </source>
</evidence>
<feature type="binding site" evidence="11">
    <location>
        <position position="568"/>
    </location>
    <ligand>
        <name>pyrroloquinoline quinone</name>
        <dbReference type="ChEBI" id="CHEBI:58442"/>
    </ligand>
</feature>
<dbReference type="Pfam" id="PF01011">
    <property type="entry name" value="PQQ"/>
    <property type="match status" value="2"/>
</dbReference>
<feature type="binding site" evidence="11">
    <location>
        <position position="359"/>
    </location>
    <ligand>
        <name>pyrroloquinoline quinone</name>
        <dbReference type="ChEBI" id="CHEBI:58442"/>
    </ligand>
</feature>
<evidence type="ECO:0000259" key="16">
    <source>
        <dbReference type="PROSITE" id="PS51007"/>
    </source>
</evidence>
<evidence type="ECO:0000256" key="13">
    <source>
        <dbReference type="PIRSR" id="PIRSR617512-4"/>
    </source>
</evidence>
<protein>
    <submittedName>
        <fullName evidence="17">Putative quinoprotein ethanol dehydrogenase</fullName>
    </submittedName>
</protein>
<dbReference type="InterPro" id="IPR001479">
    <property type="entry name" value="Quinoprotein_DH_CS"/>
</dbReference>
<dbReference type="STRING" id="1317117.ATO7_02365"/>
<evidence type="ECO:0000256" key="9">
    <source>
        <dbReference type="ARBA" id="ARBA00023157"/>
    </source>
</evidence>
<dbReference type="NCBIfam" id="TIGR03075">
    <property type="entry name" value="PQQ_enz_alc_DH"/>
    <property type="match status" value="1"/>
</dbReference>
<dbReference type="Gene3D" id="2.140.10.10">
    <property type="entry name" value="Quinoprotein alcohol dehydrogenase-like superfamily"/>
    <property type="match status" value="1"/>
</dbReference>
<dbReference type="Gene3D" id="1.10.760.10">
    <property type="entry name" value="Cytochrome c-like domain"/>
    <property type="match status" value="1"/>
</dbReference>
<feature type="region of interest" description="Disordered" evidence="14">
    <location>
        <begin position="20"/>
        <end position="43"/>
    </location>
</feature>
<dbReference type="GO" id="GO:0005509">
    <property type="term" value="F:calcium ion binding"/>
    <property type="evidence" value="ECO:0007669"/>
    <property type="project" value="InterPro"/>
</dbReference>
<dbReference type="SUPFAM" id="SSF46626">
    <property type="entry name" value="Cytochrome c"/>
    <property type="match status" value="1"/>
</dbReference>
<dbReference type="GO" id="GO:0009055">
    <property type="term" value="F:electron transfer activity"/>
    <property type="evidence" value="ECO:0007669"/>
    <property type="project" value="InterPro"/>
</dbReference>
<sequence>MHRALVASVVTVAGLMAACGQSTDSTTPSSPSSSKPAAAVDGKRLVNADARTDQWVSHGRTYAEERFVPLDQINAENVDQLGLAWSFELDIPRGTEATPLLIDGVMYATGAFSIVYALDARSGKLLWSYDPKVPKAAAGRGCCGPVNRGVAAWQGKLFVGAYDGRLIALDAKDGKELWSVMTVDPDRNYTVTGAPRVIDGKVIIGNGGAELGVRGYVSAYDADSGEQLWRFYTVPGNPADGPESEALEMARKTWHGDTYFEQGGGGTVWDSMAYDPELDLLYIGVGNGSPWNIKYRSEGKGDNLFLSSIVALRPDTGEYVWHFQTTPGDSWDYTATQHIILADLEIEGQPRKVLMQAPKNGFFFVIDRETGEFISGNNYVPVNWASGLDPETGRPQVTETADYSTEPKLITPGPVGGHNWHPMSFNPQTGLVYIPALVTANLYADGPTPQVALNLWNVGTAPIDLPDDPDALGAIGQTTKGMLLAWDPVKQEAAWSQDLVSPWNGGTLSTAGNLVFQGAADGRFAAYAADTGELLWQSPTNSGVVAAPISYELDGEQYVTVLSGWGGVYALAFSALQPQVRVPAEARVLTYKLGGKAKLPEAKLEPLPLPQPPKVTATTEQLAMGRELYHGVCAVCHGVAAISSPLVPDLRYMSAQTHEDFHNIVSGARAVQGMPPFGHLLPPEQIELIRQYLAKLSHDLVARDAAQ</sequence>
<dbReference type="InterPro" id="IPR011047">
    <property type="entry name" value="Quinoprotein_ADH-like_sf"/>
</dbReference>
<feature type="binding site" evidence="11">
    <location>
        <position position="148"/>
    </location>
    <ligand>
        <name>pyrroloquinoline quinone</name>
        <dbReference type="ChEBI" id="CHEBI:58442"/>
    </ligand>
</feature>
<feature type="signal peptide" evidence="15">
    <location>
        <begin position="1"/>
        <end position="17"/>
    </location>
</feature>
<feature type="binding site" description="axial binding residue" evidence="12">
    <location>
        <position position="637"/>
    </location>
    <ligand>
        <name>heme c</name>
        <dbReference type="ChEBI" id="CHEBI:61717"/>
    </ligand>
    <ligandPart>
        <name>Fe</name>
        <dbReference type="ChEBI" id="CHEBI:18248"/>
    </ligandPart>
</feature>
<evidence type="ECO:0000256" key="14">
    <source>
        <dbReference type="SAM" id="MobiDB-lite"/>
    </source>
</evidence>
<feature type="binding site" evidence="12">
    <location>
        <position position="287"/>
    </location>
    <ligand>
        <name>Ca(2+)</name>
        <dbReference type="ChEBI" id="CHEBI:29108"/>
    </ligand>
</feature>
<accession>A0A1Y1SG92</accession>
<comment type="cofactor">
    <cofactor evidence="12">
        <name>Ca(2+)</name>
        <dbReference type="ChEBI" id="CHEBI:29108"/>
    </cofactor>
    <text evidence="12">Binds 1 Ca(2+) ion per subunit.</text>
</comment>
<dbReference type="RefSeq" id="WP_083559307.1">
    <property type="nucleotide sequence ID" value="NZ_AQQV01000001.1"/>
</dbReference>
<feature type="binding site" description="axial binding residue" evidence="12">
    <location>
        <position position="674"/>
    </location>
    <ligand>
        <name>heme c</name>
        <dbReference type="ChEBI" id="CHEBI:61717"/>
    </ligand>
    <ligandPart>
        <name>Fe</name>
        <dbReference type="ChEBI" id="CHEBI:18248"/>
    </ligandPart>
</feature>
<dbReference type="PROSITE" id="PS51257">
    <property type="entry name" value="PROKAR_LIPOPROTEIN"/>
    <property type="match status" value="1"/>
</dbReference>
<dbReference type="PROSITE" id="PS51007">
    <property type="entry name" value="CYTC"/>
    <property type="match status" value="1"/>
</dbReference>
<comment type="similarity">
    <text evidence="1">Belongs to the bacterial PQQ dehydrogenase family.</text>
</comment>
<name>A0A1Y1SG92_9GAMM</name>
<dbReference type="CDD" id="cd10279">
    <property type="entry name" value="PQQ_ADH_II"/>
    <property type="match status" value="1"/>
</dbReference>
<evidence type="ECO:0000256" key="15">
    <source>
        <dbReference type="SAM" id="SignalP"/>
    </source>
</evidence>
<dbReference type="FunFam" id="2.140.10.10:FF:000003">
    <property type="entry name" value="Methanol dehydrogenase, large subunit"/>
    <property type="match status" value="1"/>
</dbReference>
<dbReference type="InterPro" id="IPR036909">
    <property type="entry name" value="Cyt_c-like_dom_sf"/>
</dbReference>
<comment type="cofactor">
    <cofactor evidence="11">
        <name>pyrroloquinoline quinone</name>
        <dbReference type="ChEBI" id="CHEBI:58442"/>
    </cofactor>
    <text evidence="11">Binds 1 PQQ group per subunit.</text>
</comment>
<feature type="binding site" evidence="11">
    <location>
        <begin position="208"/>
        <end position="209"/>
    </location>
    <ligand>
        <name>pyrroloquinoline quinone</name>
        <dbReference type="ChEBI" id="CHEBI:58442"/>
    </ligand>
</feature>